<dbReference type="NCBIfam" id="TIGR01444">
    <property type="entry name" value="fkbM_fam"/>
    <property type="match status" value="1"/>
</dbReference>
<keyword evidence="2" id="KW-0489">Methyltransferase</keyword>
<dbReference type="GO" id="GO:0008168">
    <property type="term" value="F:methyltransferase activity"/>
    <property type="evidence" value="ECO:0007669"/>
    <property type="project" value="UniProtKB-KW"/>
</dbReference>
<proteinExistence type="predicted"/>
<feature type="domain" description="Methyltransferase FkbM" evidence="1">
    <location>
        <begin position="31"/>
        <end position="190"/>
    </location>
</feature>
<dbReference type="GO" id="GO:0032259">
    <property type="term" value="P:methylation"/>
    <property type="evidence" value="ECO:0007669"/>
    <property type="project" value="UniProtKB-KW"/>
</dbReference>
<accession>A0ABY3TS96</accession>
<dbReference type="Proteomes" id="UP001055337">
    <property type="component" value="Chromosome"/>
</dbReference>
<name>A0ABY3TS96_9MYCO</name>
<dbReference type="EMBL" id="CP092362">
    <property type="protein sequence ID" value="ULN42559.1"/>
    <property type="molecule type" value="Genomic_DNA"/>
</dbReference>
<keyword evidence="2" id="KW-0808">Transferase</keyword>
<dbReference type="Gene3D" id="3.40.50.150">
    <property type="entry name" value="Vaccinia Virus protein VP39"/>
    <property type="match status" value="1"/>
</dbReference>
<sequence>MGIDLTRYPSSDPMFSVVRLLEHFGIDCVVDVGANSGGFASTIRRLGYSGRIVSLEPLSSSFALLAARAAKDPAWETLRLAAGNEDCEIEINVAGNAGHSSSVLQMLSTHSDAAPESHYVGTEVVPQRRLDGLLPELGIGPAHPAFLKLDVQGYEASVLDGATALLSAGAIKGLQMELSLVPLYELAMTYKEGLERGEQLGMSLMGLLPGFSDPRSGRLLQADAVFFAT</sequence>
<gene>
    <name evidence="2" type="ORF">MI149_05450</name>
</gene>
<dbReference type="InterPro" id="IPR053188">
    <property type="entry name" value="FkbM_Methyltransferase"/>
</dbReference>
<keyword evidence="3" id="KW-1185">Reference proteome</keyword>
<dbReference type="PANTHER" id="PTHR36973:SF4">
    <property type="entry name" value="NODULATION PROTEIN"/>
    <property type="match status" value="1"/>
</dbReference>
<organism evidence="2 3">
    <name type="scientific">Mycolicibacterium crocinum</name>
    <dbReference type="NCBI Taxonomy" id="388459"/>
    <lineage>
        <taxon>Bacteria</taxon>
        <taxon>Bacillati</taxon>
        <taxon>Actinomycetota</taxon>
        <taxon>Actinomycetes</taxon>
        <taxon>Mycobacteriales</taxon>
        <taxon>Mycobacteriaceae</taxon>
        <taxon>Mycolicibacterium</taxon>
    </lineage>
</organism>
<evidence type="ECO:0000313" key="2">
    <source>
        <dbReference type="EMBL" id="ULN42559.1"/>
    </source>
</evidence>
<dbReference type="RefSeq" id="WP_240178969.1">
    <property type="nucleotide sequence ID" value="NZ_CP092362.2"/>
</dbReference>
<evidence type="ECO:0000259" key="1">
    <source>
        <dbReference type="Pfam" id="PF05050"/>
    </source>
</evidence>
<evidence type="ECO:0000313" key="3">
    <source>
        <dbReference type="Proteomes" id="UP001055337"/>
    </source>
</evidence>
<dbReference type="InterPro" id="IPR029063">
    <property type="entry name" value="SAM-dependent_MTases_sf"/>
</dbReference>
<dbReference type="InterPro" id="IPR006342">
    <property type="entry name" value="FkbM_mtfrase"/>
</dbReference>
<protein>
    <submittedName>
        <fullName evidence="2">FkbM family methyltransferase</fullName>
    </submittedName>
</protein>
<reference evidence="2" key="1">
    <citation type="submission" date="2022-08" db="EMBL/GenBank/DDBJ databases">
        <title>Whole genome sequencing of non-tuberculosis mycobacteria type-strains.</title>
        <authorList>
            <person name="Igarashi Y."/>
            <person name="Osugi A."/>
            <person name="Mitarai S."/>
        </authorList>
    </citation>
    <scope>NUCLEOTIDE SEQUENCE</scope>
    <source>
        <strain evidence="2">JCM 16369</strain>
    </source>
</reference>
<dbReference type="PANTHER" id="PTHR36973">
    <property type="entry name" value="SLL1456 PROTEIN-RELATED"/>
    <property type="match status" value="1"/>
</dbReference>
<dbReference type="SUPFAM" id="SSF53335">
    <property type="entry name" value="S-adenosyl-L-methionine-dependent methyltransferases"/>
    <property type="match status" value="1"/>
</dbReference>
<dbReference type="Pfam" id="PF05050">
    <property type="entry name" value="Methyltransf_21"/>
    <property type="match status" value="1"/>
</dbReference>